<dbReference type="PANTHER" id="PTHR19858">
    <property type="entry name" value="WD40 REPEAT PROTEIN"/>
    <property type="match status" value="1"/>
</dbReference>
<dbReference type="GO" id="GO:0032040">
    <property type="term" value="C:small-subunit processome"/>
    <property type="evidence" value="ECO:0007669"/>
    <property type="project" value="TreeGrafter"/>
</dbReference>
<dbReference type="InterPro" id="IPR001680">
    <property type="entry name" value="WD40_rpt"/>
</dbReference>
<dbReference type="GO" id="GO:0000028">
    <property type="term" value="P:ribosomal small subunit assembly"/>
    <property type="evidence" value="ECO:0007669"/>
    <property type="project" value="TreeGrafter"/>
</dbReference>
<feature type="repeat" description="WD" evidence="4">
    <location>
        <begin position="144"/>
        <end position="178"/>
    </location>
</feature>
<dbReference type="PROSITE" id="PS00678">
    <property type="entry name" value="WD_REPEATS_1"/>
    <property type="match status" value="2"/>
</dbReference>
<dbReference type="STRING" id="1280837.A0A316VLB2"/>
<dbReference type="FunCoup" id="A0A316VLB2">
    <property type="interactions" value="375"/>
</dbReference>
<feature type="compositionally biased region" description="Acidic residues" evidence="5">
    <location>
        <begin position="231"/>
        <end position="246"/>
    </location>
</feature>
<dbReference type="Gene3D" id="2.130.10.10">
    <property type="entry name" value="YVTN repeat-like/Quinoprotein amine dehydrogenase"/>
    <property type="match status" value="3"/>
</dbReference>
<dbReference type="GO" id="GO:0034388">
    <property type="term" value="C:Pwp2p-containing subcomplex of 90S preribosome"/>
    <property type="evidence" value="ECO:0007669"/>
    <property type="project" value="TreeGrafter"/>
</dbReference>
<feature type="repeat" description="WD" evidence="4">
    <location>
        <begin position="410"/>
        <end position="451"/>
    </location>
</feature>
<dbReference type="Proteomes" id="UP000245771">
    <property type="component" value="Unassembled WGS sequence"/>
</dbReference>
<dbReference type="InterPro" id="IPR027145">
    <property type="entry name" value="PWP2"/>
</dbReference>
<evidence type="ECO:0000256" key="3">
    <source>
        <dbReference type="ARBA" id="ARBA00022737"/>
    </source>
</evidence>
<dbReference type="InParanoid" id="A0A316VLB2"/>
<evidence type="ECO:0000313" key="7">
    <source>
        <dbReference type="EMBL" id="PWN38054.1"/>
    </source>
</evidence>
<feature type="repeat" description="WD" evidence="4">
    <location>
        <begin position="368"/>
        <end position="409"/>
    </location>
</feature>
<dbReference type="InterPro" id="IPR036322">
    <property type="entry name" value="WD40_repeat_dom_sf"/>
</dbReference>
<dbReference type="Pfam" id="PF00400">
    <property type="entry name" value="WD40"/>
    <property type="match status" value="6"/>
</dbReference>
<dbReference type="Pfam" id="PF04003">
    <property type="entry name" value="Utp12"/>
    <property type="match status" value="1"/>
</dbReference>
<dbReference type="InterPro" id="IPR019775">
    <property type="entry name" value="WD40_repeat_CS"/>
</dbReference>
<dbReference type="SUPFAM" id="SSF50978">
    <property type="entry name" value="WD40 repeat-like"/>
    <property type="match status" value="1"/>
</dbReference>
<feature type="repeat" description="WD" evidence="4">
    <location>
        <begin position="499"/>
        <end position="532"/>
    </location>
</feature>
<keyword evidence="8" id="KW-1185">Reference proteome</keyword>
<reference evidence="7 8" key="1">
    <citation type="journal article" date="2018" name="Mol. Biol. Evol.">
        <title>Broad Genomic Sampling Reveals a Smut Pathogenic Ancestry of the Fungal Clade Ustilaginomycotina.</title>
        <authorList>
            <person name="Kijpornyongpan T."/>
            <person name="Mondo S.J."/>
            <person name="Barry K."/>
            <person name="Sandor L."/>
            <person name="Lee J."/>
            <person name="Lipzen A."/>
            <person name="Pangilinan J."/>
            <person name="LaButti K."/>
            <person name="Hainaut M."/>
            <person name="Henrissat B."/>
            <person name="Grigoriev I.V."/>
            <person name="Spatafora J.W."/>
            <person name="Aime M.C."/>
        </authorList>
    </citation>
    <scope>NUCLEOTIDE SEQUENCE [LARGE SCALE GENOMIC DNA]</scope>
    <source>
        <strain evidence="7 8">MCA 3882</strain>
    </source>
</reference>
<dbReference type="SMART" id="SM00320">
    <property type="entry name" value="WD40"/>
    <property type="match status" value="10"/>
</dbReference>
<dbReference type="GeneID" id="37020176"/>
<dbReference type="InterPro" id="IPR007148">
    <property type="entry name" value="SSU_processome_Utp12"/>
</dbReference>
<accession>A0A316VLB2</accession>
<dbReference type="OrthoDB" id="3142434at2759"/>
<evidence type="ECO:0000256" key="4">
    <source>
        <dbReference type="PROSITE-ProRule" id="PRU00221"/>
    </source>
</evidence>
<dbReference type="RefSeq" id="XP_025358356.1">
    <property type="nucleotide sequence ID" value="XM_025498395.1"/>
</dbReference>
<dbReference type="SUPFAM" id="SSF63829">
    <property type="entry name" value="Calcium-dependent phosphotriesterase"/>
    <property type="match status" value="1"/>
</dbReference>
<dbReference type="InterPro" id="IPR020472">
    <property type="entry name" value="WD40_PAC1"/>
</dbReference>
<sequence length="939" mass="102163">MKASFAFSNLCGTVYRQGNVILYDAPEGTLLLSPCGNRLSVFNLTNNTATTLPFEMRRPIRRIAQNPKQGDIILAIDEVGQALLVNARARVVLAHINFKAPVRDAAFSPDGRYIAITHGNRIQVWKTPNALARDFAPFVLHRIYTGHFADALCVRWTKDGRFFLSTSKDMTIRIYSLDPIALPSAPLGRYKPKSLGGHRDAIIAAYWSDDETEIYSVGRDGSCFTWRDKDEGDDDDEEDEDMEEYDFGEKDGATAEKDIASTSTEAPPAMATRRWGLASRNYLKKVSSTVVCSAFHAPTSLLVVGFSTGVFGLYTLPNVESLHTLSISSDKISSVCTSADGAWLGFGCSRLGQLLVWEWASESYILKQQGHFLDMNALCHSPDGQIIVTGGDDGKVKLWNVASGFCIATLSEHTAPITAVEFAKRGKVLFTASMDGTVRAWDLVRYRNFRTFTSPRPVQFGCLAVEASGEIICAGSGYGGDSFDIFMWSVQSGRLLDILSGHEGPVSSIAFSPTGSGMLASTSWDKSLKIWECFKGKAAVDSITLNADALAVAYRFDGAEICVATLDGQLAFFDPREGARQTGVLECRRDISPGRKLDDKVSARANAGGSHFNTLAYSADGSCILAGGNSNWVCLYNVQEKVLLKRWPLTHDSTLDGVTDRLDNRNLTEDGRHIDLVDDFAEDDEMTFAERADKSLPGGKRTDPTQRTTRAVARCKSLQFSPSGSIWAAASTQGLLIYSLEARNAAGMGGGAEAFDPIDLDMDLTPDNVRSAMNDGQSVTAIIGALRLGDQTLLAEVYEHVKPQDIPLVVQQMPLIHLPAVLRLVTRRMAPSTTTSKPIQEKEKALNGELVSARTTTTASGGSPHVEFHLLWLASILGIHGSTLRKSANSGNFAPILRSAASALQEISANVNRMAEDNLHLMLYLWGAMRESGQEIEAA</sequence>
<name>A0A316VLB2_9BASI</name>
<dbReference type="PANTHER" id="PTHR19858:SF0">
    <property type="entry name" value="PERIODIC TRYPTOPHAN PROTEIN 2 HOMOLOG"/>
    <property type="match status" value="1"/>
</dbReference>
<dbReference type="EMBL" id="KZ819602">
    <property type="protein sequence ID" value="PWN38054.1"/>
    <property type="molecule type" value="Genomic_DNA"/>
</dbReference>
<organism evidence="7 8">
    <name type="scientific">Meira miltonrushii</name>
    <dbReference type="NCBI Taxonomy" id="1280837"/>
    <lineage>
        <taxon>Eukaryota</taxon>
        <taxon>Fungi</taxon>
        <taxon>Dikarya</taxon>
        <taxon>Basidiomycota</taxon>
        <taxon>Ustilaginomycotina</taxon>
        <taxon>Exobasidiomycetes</taxon>
        <taxon>Exobasidiales</taxon>
        <taxon>Brachybasidiaceae</taxon>
        <taxon>Meira</taxon>
    </lineage>
</organism>
<dbReference type="SUPFAM" id="SSF69322">
    <property type="entry name" value="Tricorn protease domain 2"/>
    <property type="match status" value="1"/>
</dbReference>
<evidence type="ECO:0000313" key="8">
    <source>
        <dbReference type="Proteomes" id="UP000245771"/>
    </source>
</evidence>
<keyword evidence="3" id="KW-0677">Repeat</keyword>
<dbReference type="PRINTS" id="PR00320">
    <property type="entry name" value="GPROTEINBRPT"/>
</dbReference>
<dbReference type="PROSITE" id="PS50082">
    <property type="entry name" value="WD_REPEATS_2"/>
    <property type="match status" value="5"/>
</dbReference>
<protein>
    <submittedName>
        <fullName evidence="7">Putative periodic tryptophan protein PWP2</fullName>
    </submittedName>
</protein>
<keyword evidence="2 4" id="KW-0853">WD repeat</keyword>
<evidence type="ECO:0000256" key="5">
    <source>
        <dbReference type="SAM" id="MobiDB-lite"/>
    </source>
</evidence>
<dbReference type="PROSITE" id="PS50294">
    <property type="entry name" value="WD_REPEATS_REGION"/>
    <property type="match status" value="3"/>
</dbReference>
<dbReference type="AlphaFoldDB" id="A0A316VLB2"/>
<proteinExistence type="inferred from homology"/>
<dbReference type="InterPro" id="IPR015943">
    <property type="entry name" value="WD40/YVTN_repeat-like_dom_sf"/>
</dbReference>
<feature type="repeat" description="WD" evidence="4">
    <location>
        <begin position="195"/>
        <end position="226"/>
    </location>
</feature>
<feature type="region of interest" description="Disordered" evidence="5">
    <location>
        <begin position="226"/>
        <end position="249"/>
    </location>
</feature>
<evidence type="ECO:0000259" key="6">
    <source>
        <dbReference type="Pfam" id="PF04003"/>
    </source>
</evidence>
<dbReference type="GO" id="GO:0000462">
    <property type="term" value="P:maturation of SSU-rRNA from tricistronic rRNA transcript (SSU-rRNA, 5.8S rRNA, LSU-rRNA)"/>
    <property type="evidence" value="ECO:0007669"/>
    <property type="project" value="TreeGrafter"/>
</dbReference>
<feature type="domain" description="Small-subunit processome Utp12" evidence="6">
    <location>
        <begin position="790"/>
        <end position="925"/>
    </location>
</feature>
<gene>
    <name evidence="7" type="ORF">FA14DRAFT_159806</name>
</gene>
<evidence type="ECO:0000256" key="2">
    <source>
        <dbReference type="ARBA" id="ARBA00022574"/>
    </source>
</evidence>
<evidence type="ECO:0000256" key="1">
    <source>
        <dbReference type="ARBA" id="ARBA00010226"/>
    </source>
</evidence>
<comment type="similarity">
    <text evidence="1">Belongs to the WD repeat PWP2 family.</text>
</comment>
<dbReference type="CDD" id="cd00200">
    <property type="entry name" value="WD40"/>
    <property type="match status" value="1"/>
</dbReference>